<dbReference type="EMBL" id="CAAHFG010000001">
    <property type="protein sequence ID" value="VGO12684.1"/>
    <property type="molecule type" value="Genomic_DNA"/>
</dbReference>
<feature type="signal peptide" evidence="1">
    <location>
        <begin position="1"/>
        <end position="20"/>
    </location>
</feature>
<dbReference type="Gene3D" id="2.60.120.260">
    <property type="entry name" value="Galactose-binding domain-like"/>
    <property type="match status" value="1"/>
</dbReference>
<evidence type="ECO:0000313" key="3">
    <source>
        <dbReference type="Proteomes" id="UP000366872"/>
    </source>
</evidence>
<organism evidence="2 3">
    <name type="scientific">Pontiella desulfatans</name>
    <dbReference type="NCBI Taxonomy" id="2750659"/>
    <lineage>
        <taxon>Bacteria</taxon>
        <taxon>Pseudomonadati</taxon>
        <taxon>Kiritimatiellota</taxon>
        <taxon>Kiritimatiellia</taxon>
        <taxon>Kiritimatiellales</taxon>
        <taxon>Pontiellaceae</taxon>
        <taxon>Pontiella</taxon>
    </lineage>
</organism>
<feature type="chain" id="PRO_5025395566" evidence="1">
    <location>
        <begin position="21"/>
        <end position="83"/>
    </location>
</feature>
<accession>A0A6C2TYZ3</accession>
<keyword evidence="3" id="KW-1185">Reference proteome</keyword>
<dbReference type="InterPro" id="IPR008979">
    <property type="entry name" value="Galactose-bd-like_sf"/>
</dbReference>
<proteinExistence type="predicted"/>
<protein>
    <submittedName>
        <fullName evidence="2">Uncharacterized protein</fullName>
    </submittedName>
</protein>
<dbReference type="Proteomes" id="UP000366872">
    <property type="component" value="Unassembled WGS sequence"/>
</dbReference>
<dbReference type="RefSeq" id="WP_136078329.1">
    <property type="nucleotide sequence ID" value="NZ_CAAHFG010000001.1"/>
</dbReference>
<keyword evidence="1" id="KW-0732">Signal</keyword>
<evidence type="ECO:0000313" key="2">
    <source>
        <dbReference type="EMBL" id="VGO12684.1"/>
    </source>
</evidence>
<gene>
    <name evidence="2" type="ORF">PDESU_01237</name>
</gene>
<reference evidence="2 3" key="1">
    <citation type="submission" date="2019-04" db="EMBL/GenBank/DDBJ databases">
        <authorList>
            <person name="Van Vliet M D."/>
        </authorList>
    </citation>
    <scope>NUCLEOTIDE SEQUENCE [LARGE SCALE GENOMIC DNA]</scope>
    <source>
        <strain evidence="2 3">F1</strain>
    </source>
</reference>
<name>A0A6C2TYZ3_PONDE</name>
<dbReference type="AlphaFoldDB" id="A0A6C2TYZ3"/>
<sequence>MKQAFLVFMLMALPVIGCLADDQVMDFSGSWGFRLDPDNAGIAAQWYGSETDQILTLPGCLQEQGYGNVPGPDTVWMNPVVNS</sequence>
<dbReference type="SUPFAM" id="SSF49785">
    <property type="entry name" value="Galactose-binding domain-like"/>
    <property type="match status" value="1"/>
</dbReference>
<evidence type="ECO:0000256" key="1">
    <source>
        <dbReference type="SAM" id="SignalP"/>
    </source>
</evidence>